<keyword evidence="2" id="KW-1185">Reference proteome</keyword>
<protein>
    <submittedName>
        <fullName evidence="1">Uncharacterized protein</fullName>
    </submittedName>
</protein>
<name>A0A1Y2AH08_9FUNG</name>
<gene>
    <name evidence="1" type="ORF">BCR33DRAFT_729312</name>
</gene>
<organism evidence="1 2">
    <name type="scientific">Rhizoclosmatium globosum</name>
    <dbReference type="NCBI Taxonomy" id="329046"/>
    <lineage>
        <taxon>Eukaryota</taxon>
        <taxon>Fungi</taxon>
        <taxon>Fungi incertae sedis</taxon>
        <taxon>Chytridiomycota</taxon>
        <taxon>Chytridiomycota incertae sedis</taxon>
        <taxon>Chytridiomycetes</taxon>
        <taxon>Chytridiales</taxon>
        <taxon>Chytriomycetaceae</taxon>
        <taxon>Rhizoclosmatium</taxon>
    </lineage>
</organism>
<comment type="caution">
    <text evidence="1">The sequence shown here is derived from an EMBL/GenBank/DDBJ whole genome shotgun (WGS) entry which is preliminary data.</text>
</comment>
<accession>A0A1Y2AH08</accession>
<sequence length="79" mass="8711">MNPDRRRHQTLGFRLQHCYQILQTAAVVADTGHCGTYFGAGDAAEIVVGVVRKRGLPTRLVCPEINESTKTESFNIHGT</sequence>
<evidence type="ECO:0000313" key="2">
    <source>
        <dbReference type="Proteomes" id="UP000193642"/>
    </source>
</evidence>
<dbReference type="Proteomes" id="UP000193642">
    <property type="component" value="Unassembled WGS sequence"/>
</dbReference>
<dbReference type="EMBL" id="MCGO01000200">
    <property type="protein sequence ID" value="ORY21570.1"/>
    <property type="molecule type" value="Genomic_DNA"/>
</dbReference>
<evidence type="ECO:0000313" key="1">
    <source>
        <dbReference type="EMBL" id="ORY21570.1"/>
    </source>
</evidence>
<reference evidence="1 2" key="1">
    <citation type="submission" date="2016-07" db="EMBL/GenBank/DDBJ databases">
        <title>Pervasive Adenine N6-methylation of Active Genes in Fungi.</title>
        <authorList>
            <consortium name="DOE Joint Genome Institute"/>
            <person name="Mondo S.J."/>
            <person name="Dannebaum R.O."/>
            <person name="Kuo R.C."/>
            <person name="Labutti K."/>
            <person name="Haridas S."/>
            <person name="Kuo A."/>
            <person name="Salamov A."/>
            <person name="Ahrendt S.R."/>
            <person name="Lipzen A."/>
            <person name="Sullivan W."/>
            <person name="Andreopoulos W.B."/>
            <person name="Clum A."/>
            <person name="Lindquist E."/>
            <person name="Daum C."/>
            <person name="Ramamoorthy G.K."/>
            <person name="Gryganskyi A."/>
            <person name="Culley D."/>
            <person name="Magnuson J.K."/>
            <person name="James T.Y."/>
            <person name="O'Malley M.A."/>
            <person name="Stajich J.E."/>
            <person name="Spatafora J.W."/>
            <person name="Visel A."/>
            <person name="Grigoriev I.V."/>
        </authorList>
    </citation>
    <scope>NUCLEOTIDE SEQUENCE [LARGE SCALE GENOMIC DNA]</scope>
    <source>
        <strain evidence="1 2">JEL800</strain>
    </source>
</reference>
<proteinExistence type="predicted"/>
<dbReference type="AlphaFoldDB" id="A0A1Y2AH08"/>